<organism evidence="8 9">
    <name type="scientific">Paenisporosarcina antarctica</name>
    <dbReference type="NCBI Taxonomy" id="417367"/>
    <lineage>
        <taxon>Bacteria</taxon>
        <taxon>Bacillati</taxon>
        <taxon>Bacillota</taxon>
        <taxon>Bacilli</taxon>
        <taxon>Bacillales</taxon>
        <taxon>Caryophanaceae</taxon>
        <taxon>Paenisporosarcina</taxon>
    </lineage>
</organism>
<dbReference type="GO" id="GO:0043748">
    <property type="term" value="F:O-succinylbenzoate synthase activity"/>
    <property type="evidence" value="ECO:0007669"/>
    <property type="project" value="UniProtKB-EC"/>
</dbReference>
<dbReference type="EMBL" id="CP038015">
    <property type="protein sequence ID" value="QBP40589.1"/>
    <property type="molecule type" value="Genomic_DNA"/>
</dbReference>
<dbReference type="GO" id="GO:0046872">
    <property type="term" value="F:metal ion binding"/>
    <property type="evidence" value="ECO:0007669"/>
    <property type="project" value="UniProtKB-KW"/>
</dbReference>
<reference evidence="8 9" key="1">
    <citation type="submission" date="2019-03" db="EMBL/GenBank/DDBJ databases">
        <title>Complete genome sequence of Paenisporosarcina antarctica CGMCC 1.6503T.</title>
        <authorList>
            <person name="Rong J.-C."/>
            <person name="Chi N.-Y."/>
            <person name="Zhang Q.-F."/>
        </authorList>
    </citation>
    <scope>NUCLEOTIDE SEQUENCE [LARGE SCALE GENOMIC DNA]</scope>
    <source>
        <strain evidence="8 9">CGMCC 1.6503</strain>
    </source>
</reference>
<comment type="cofactor">
    <cofactor evidence="1">
        <name>a divalent metal cation</name>
        <dbReference type="ChEBI" id="CHEBI:60240"/>
    </cofactor>
</comment>
<dbReference type="OrthoDB" id="9774531at2"/>
<accession>A0A4P6ZWZ9</accession>
<dbReference type="SFLD" id="SFLDG00180">
    <property type="entry name" value="muconate_cycloisomerase"/>
    <property type="match status" value="1"/>
</dbReference>
<dbReference type="NCBIfam" id="TIGR01928">
    <property type="entry name" value="menC_lowGC_arch"/>
    <property type="match status" value="1"/>
</dbReference>
<sequence length="371" mass="41662">MGNIQIQRVTLHLVRVPLKKPFTTHLQQVEERESILIEILDSVGQTGVGECVAFSSPWYTEETVETAWLALENWIIPAMLKHTFSHPDELDTLLSFVIRNHMAKSTVNHALWDLYAKKLNKPLWQVIGGASQPIEAGIVVATANNEEMYKEIETAVKNGYKRIKIKISQTSDPKQFKKMIAHYPQILFFADANGAFTEHTIVLLQTFDECGFTLIEQPFSEQHNAVSAVAQKTMKTPFALDESIGSLQDVEDMIERNSGKIIVMKQGRVGGLSNALRIHEHCVKKGIPIWVGGMIEFGVSKAFNLAFASLPGVTFPGDFSSSTHFWNQDLAEPSINVVDGEIFLASESGVGFKWNYKVMEQFEVRKKFFEA</sequence>
<dbReference type="EC" id="4.2.1.113" evidence="5 6"/>
<dbReference type="SUPFAM" id="SSF51604">
    <property type="entry name" value="Enolase C-terminal domain-like"/>
    <property type="match status" value="1"/>
</dbReference>
<keyword evidence="2" id="KW-0479">Metal-binding</keyword>
<evidence type="ECO:0000256" key="6">
    <source>
        <dbReference type="NCBIfam" id="TIGR01928"/>
    </source>
</evidence>
<dbReference type="SMART" id="SM00922">
    <property type="entry name" value="MR_MLE"/>
    <property type="match status" value="1"/>
</dbReference>
<dbReference type="RefSeq" id="WP_134209293.1">
    <property type="nucleotide sequence ID" value="NZ_CP038015.1"/>
</dbReference>
<evidence type="ECO:0000259" key="7">
    <source>
        <dbReference type="SMART" id="SM00922"/>
    </source>
</evidence>
<name>A0A4P6ZWZ9_9BACL</name>
<evidence type="ECO:0000313" key="8">
    <source>
        <dbReference type="EMBL" id="QBP40589.1"/>
    </source>
</evidence>
<dbReference type="Pfam" id="PF13378">
    <property type="entry name" value="MR_MLE_C"/>
    <property type="match status" value="1"/>
</dbReference>
<evidence type="ECO:0000313" key="9">
    <source>
        <dbReference type="Proteomes" id="UP000294292"/>
    </source>
</evidence>
<dbReference type="SFLD" id="SFLDF00009">
    <property type="entry name" value="o-succinylbenzoate_synthase"/>
    <property type="match status" value="1"/>
</dbReference>
<dbReference type="InterPro" id="IPR013341">
    <property type="entry name" value="Mandelate_racemase_N_dom"/>
</dbReference>
<evidence type="ECO:0000256" key="4">
    <source>
        <dbReference type="ARBA" id="ARBA00023239"/>
    </source>
</evidence>
<dbReference type="Pfam" id="PF02746">
    <property type="entry name" value="MR_MLE_N"/>
    <property type="match status" value="1"/>
</dbReference>
<dbReference type="UniPathway" id="UPA00079"/>
<dbReference type="SFLD" id="SFLDS00001">
    <property type="entry name" value="Enolase"/>
    <property type="match status" value="1"/>
</dbReference>
<dbReference type="Gene3D" id="3.20.20.120">
    <property type="entry name" value="Enolase-like C-terminal domain"/>
    <property type="match status" value="1"/>
</dbReference>
<dbReference type="GO" id="GO:0016854">
    <property type="term" value="F:racemase and epimerase activity"/>
    <property type="evidence" value="ECO:0007669"/>
    <property type="project" value="UniProtKB-ARBA"/>
</dbReference>
<dbReference type="PANTHER" id="PTHR48073:SF5">
    <property type="entry name" value="O-SUCCINYLBENZOATE SYNTHASE"/>
    <property type="match status" value="1"/>
</dbReference>
<dbReference type="Gene3D" id="3.30.390.10">
    <property type="entry name" value="Enolase-like, N-terminal domain"/>
    <property type="match status" value="1"/>
</dbReference>
<dbReference type="UniPathway" id="UPA01057">
    <property type="reaction ID" value="UER00165"/>
</dbReference>
<dbReference type="GO" id="GO:0009234">
    <property type="term" value="P:menaquinone biosynthetic process"/>
    <property type="evidence" value="ECO:0007669"/>
    <property type="project" value="UniProtKB-UniRule"/>
</dbReference>
<dbReference type="InterPro" id="IPR029065">
    <property type="entry name" value="Enolase_C-like"/>
</dbReference>
<proteinExistence type="predicted"/>
<keyword evidence="3" id="KW-0460">Magnesium</keyword>
<dbReference type="InterPro" id="IPR029017">
    <property type="entry name" value="Enolase-like_N"/>
</dbReference>
<protein>
    <recommendedName>
        <fullName evidence="5 6">o-succinylbenzoate synthase</fullName>
        <ecNumber evidence="5 6">4.2.1.113</ecNumber>
    </recommendedName>
</protein>
<dbReference type="InterPro" id="IPR010197">
    <property type="entry name" value="OSBS/NAAAR"/>
</dbReference>
<dbReference type="KEGG" id="panc:E2636_05450"/>
<dbReference type="PANTHER" id="PTHR48073">
    <property type="entry name" value="O-SUCCINYLBENZOATE SYNTHASE-RELATED"/>
    <property type="match status" value="1"/>
</dbReference>
<keyword evidence="4 8" id="KW-0456">Lyase</keyword>
<feature type="domain" description="Mandelate racemase/muconate lactonizing enzyme C-terminal" evidence="7">
    <location>
        <begin position="145"/>
        <end position="236"/>
    </location>
</feature>
<evidence type="ECO:0000256" key="2">
    <source>
        <dbReference type="ARBA" id="ARBA00022723"/>
    </source>
</evidence>
<evidence type="ECO:0000256" key="5">
    <source>
        <dbReference type="ARBA" id="ARBA00029491"/>
    </source>
</evidence>
<keyword evidence="9" id="KW-1185">Reference proteome</keyword>
<dbReference type="SUPFAM" id="SSF54826">
    <property type="entry name" value="Enolase N-terminal domain-like"/>
    <property type="match status" value="1"/>
</dbReference>
<gene>
    <name evidence="8" type="primary">menC</name>
    <name evidence="8" type="ORF">E2636_05450</name>
</gene>
<dbReference type="InterPro" id="IPR013342">
    <property type="entry name" value="Mandelate_racemase_C"/>
</dbReference>
<evidence type="ECO:0000256" key="3">
    <source>
        <dbReference type="ARBA" id="ARBA00022842"/>
    </source>
</evidence>
<dbReference type="Proteomes" id="UP000294292">
    <property type="component" value="Chromosome"/>
</dbReference>
<evidence type="ECO:0000256" key="1">
    <source>
        <dbReference type="ARBA" id="ARBA00001968"/>
    </source>
</evidence>
<dbReference type="InterPro" id="IPR036849">
    <property type="entry name" value="Enolase-like_C_sf"/>
</dbReference>
<dbReference type="AlphaFoldDB" id="A0A4P6ZWZ9"/>